<dbReference type="GO" id="GO:0004742">
    <property type="term" value="F:dihydrolipoyllysine-residue acetyltransferase activity"/>
    <property type="evidence" value="ECO:0007669"/>
    <property type="project" value="TreeGrafter"/>
</dbReference>
<evidence type="ECO:0000256" key="1">
    <source>
        <dbReference type="ARBA" id="ARBA00007317"/>
    </source>
</evidence>
<dbReference type="InterPro" id="IPR004167">
    <property type="entry name" value="PSBD"/>
</dbReference>
<dbReference type="STRING" id="3871.A0A1J7HKK2"/>
<dbReference type="OrthoDB" id="537444at2759"/>
<evidence type="ECO:0000313" key="9">
    <source>
        <dbReference type="Proteomes" id="UP000188354"/>
    </source>
</evidence>
<evidence type="ECO:0000256" key="3">
    <source>
        <dbReference type="ARBA" id="ARBA00022946"/>
    </source>
</evidence>
<keyword evidence="3" id="KW-0809">Transit peptide</keyword>
<dbReference type="GO" id="GO:0009941">
    <property type="term" value="C:chloroplast envelope"/>
    <property type="evidence" value="ECO:0007669"/>
    <property type="project" value="TreeGrafter"/>
</dbReference>
<dbReference type="InterPro" id="IPR001078">
    <property type="entry name" value="2-oxoacid_DH_actylTfrase"/>
</dbReference>
<dbReference type="SUPFAM" id="SSF47005">
    <property type="entry name" value="Peripheral subunit-binding domain of 2-oxo acid dehydrogenase complex"/>
    <property type="match status" value="1"/>
</dbReference>
<accession>A0A1J7HKK2</accession>
<dbReference type="Pfam" id="PF00198">
    <property type="entry name" value="2-oxoacid_dh"/>
    <property type="match status" value="1"/>
</dbReference>
<dbReference type="Gene3D" id="4.10.320.10">
    <property type="entry name" value="E3-binding domain"/>
    <property type="match status" value="1"/>
</dbReference>
<dbReference type="Gramene" id="OIW02269">
    <property type="protein sequence ID" value="OIW02269"/>
    <property type="gene ID" value="TanjilG_15152"/>
</dbReference>
<dbReference type="PANTHER" id="PTHR23151:SF83">
    <property type="entry name" value="DIHYDROLIPOYLLYSINE-RESIDUE ACETYLTRANSFERASE COMPONENT 4 OF PYRUVATE DEHYDROGENASE COMPLEX, CHLOROPLASTIC"/>
    <property type="match status" value="1"/>
</dbReference>
<dbReference type="SUPFAM" id="SSF52777">
    <property type="entry name" value="CoA-dependent acyltransferases"/>
    <property type="match status" value="1"/>
</dbReference>
<dbReference type="GO" id="GO:0006086">
    <property type="term" value="P:pyruvate decarboxylation to acetyl-CoA"/>
    <property type="evidence" value="ECO:0007669"/>
    <property type="project" value="InterPro"/>
</dbReference>
<proteinExistence type="inferred from homology"/>
<dbReference type="InterPro" id="IPR003016">
    <property type="entry name" value="2-oxoA_DH_lipoyl-BS"/>
</dbReference>
<keyword evidence="4" id="KW-0808">Transferase</keyword>
<dbReference type="PANTHER" id="PTHR23151">
    <property type="entry name" value="DIHYDROLIPOAMIDE ACETYL/SUCCINYL-TRANSFERASE-RELATED"/>
    <property type="match status" value="1"/>
</dbReference>
<evidence type="ECO:0000259" key="7">
    <source>
        <dbReference type="PROSITE" id="PS51826"/>
    </source>
</evidence>
<dbReference type="Gene3D" id="2.40.50.100">
    <property type="match status" value="1"/>
</dbReference>
<evidence type="ECO:0000256" key="4">
    <source>
        <dbReference type="RuleBase" id="RU003423"/>
    </source>
</evidence>
<feature type="domain" description="Peripheral subunit-binding (PSBD)" evidence="7">
    <location>
        <begin position="181"/>
        <end position="218"/>
    </location>
</feature>
<dbReference type="SUPFAM" id="SSF51230">
    <property type="entry name" value="Single hybrid motif"/>
    <property type="match status" value="1"/>
</dbReference>
<evidence type="ECO:0000256" key="2">
    <source>
        <dbReference type="ARBA" id="ARBA00022823"/>
    </source>
</evidence>
<dbReference type="PROSITE" id="PS50968">
    <property type="entry name" value="BIOTINYL_LIPOYL"/>
    <property type="match status" value="1"/>
</dbReference>
<dbReference type="GO" id="GO:0045254">
    <property type="term" value="C:pyruvate dehydrogenase complex"/>
    <property type="evidence" value="ECO:0007669"/>
    <property type="project" value="InterPro"/>
</dbReference>
<dbReference type="EMBL" id="CM007371">
    <property type="protein sequence ID" value="OIW02269.1"/>
    <property type="molecule type" value="Genomic_DNA"/>
</dbReference>
<comment type="similarity">
    <text evidence="1 4">Belongs to the 2-oxoacid dehydrogenase family.</text>
</comment>
<feature type="region of interest" description="Disordered" evidence="5">
    <location>
        <begin position="145"/>
        <end position="185"/>
    </location>
</feature>
<evidence type="ECO:0000256" key="5">
    <source>
        <dbReference type="SAM" id="MobiDB-lite"/>
    </source>
</evidence>
<protein>
    <recommendedName>
        <fullName evidence="4">Dihydrolipoamide acetyltransferase component of pyruvate dehydrogenase complex</fullName>
        <ecNumber evidence="4">2.3.1.-</ecNumber>
    </recommendedName>
</protein>
<organism evidence="8 9">
    <name type="scientific">Lupinus angustifolius</name>
    <name type="common">Narrow-leaved blue lupine</name>
    <dbReference type="NCBI Taxonomy" id="3871"/>
    <lineage>
        <taxon>Eukaryota</taxon>
        <taxon>Viridiplantae</taxon>
        <taxon>Streptophyta</taxon>
        <taxon>Embryophyta</taxon>
        <taxon>Tracheophyta</taxon>
        <taxon>Spermatophyta</taxon>
        <taxon>Magnoliopsida</taxon>
        <taxon>eudicotyledons</taxon>
        <taxon>Gunneridae</taxon>
        <taxon>Pentapetalae</taxon>
        <taxon>rosids</taxon>
        <taxon>fabids</taxon>
        <taxon>Fabales</taxon>
        <taxon>Fabaceae</taxon>
        <taxon>Papilionoideae</taxon>
        <taxon>50 kb inversion clade</taxon>
        <taxon>genistoids sensu lato</taxon>
        <taxon>core genistoids</taxon>
        <taxon>Genisteae</taxon>
        <taxon>Lupinus</taxon>
    </lineage>
</organism>
<dbReference type="CDD" id="cd06849">
    <property type="entry name" value="lipoyl_domain"/>
    <property type="match status" value="1"/>
</dbReference>
<dbReference type="KEGG" id="lang:109360965"/>
<gene>
    <name evidence="8" type="ORF">TanjilG_15152</name>
</gene>
<dbReference type="Gene3D" id="3.30.559.10">
    <property type="entry name" value="Chloramphenicol acetyltransferase-like domain"/>
    <property type="match status" value="1"/>
</dbReference>
<dbReference type="OMA" id="LYSKVEI"/>
<dbReference type="GO" id="GO:0009534">
    <property type="term" value="C:chloroplast thylakoid"/>
    <property type="evidence" value="ECO:0007669"/>
    <property type="project" value="TreeGrafter"/>
</dbReference>
<feature type="domain" description="Lipoyl-binding" evidence="6">
    <location>
        <begin position="53"/>
        <end position="131"/>
    </location>
</feature>
<dbReference type="AlphaFoldDB" id="A0A1J7HKK2"/>
<keyword evidence="2 4" id="KW-0450">Lipoyl</keyword>
<dbReference type="Pfam" id="PF02817">
    <property type="entry name" value="E3_binding"/>
    <property type="match status" value="1"/>
</dbReference>
<evidence type="ECO:0000259" key="6">
    <source>
        <dbReference type="PROSITE" id="PS50968"/>
    </source>
</evidence>
<reference evidence="8 9" key="1">
    <citation type="journal article" date="2017" name="Plant Biotechnol. J.">
        <title>A comprehensive draft genome sequence for lupin (Lupinus angustifolius), an emerging health food: insights into plant-microbe interactions and legume evolution.</title>
        <authorList>
            <person name="Hane J.K."/>
            <person name="Ming Y."/>
            <person name="Kamphuis L.G."/>
            <person name="Nelson M.N."/>
            <person name="Garg G."/>
            <person name="Atkins C.A."/>
            <person name="Bayer P.E."/>
            <person name="Bravo A."/>
            <person name="Bringans S."/>
            <person name="Cannon S."/>
            <person name="Edwards D."/>
            <person name="Foley R."/>
            <person name="Gao L.L."/>
            <person name="Harrison M.J."/>
            <person name="Huang W."/>
            <person name="Hurgobin B."/>
            <person name="Li S."/>
            <person name="Liu C.W."/>
            <person name="McGrath A."/>
            <person name="Morahan G."/>
            <person name="Murray J."/>
            <person name="Weller J."/>
            <person name="Jian J."/>
            <person name="Singh K.B."/>
        </authorList>
    </citation>
    <scope>NUCLEOTIDE SEQUENCE [LARGE SCALE GENOMIC DNA]</scope>
    <source>
        <strain evidence="9">cv. Tanjil</strain>
        <tissue evidence="8">Whole plant</tissue>
    </source>
</reference>
<keyword evidence="4" id="KW-0012">Acyltransferase</keyword>
<dbReference type="EC" id="2.3.1.-" evidence="4"/>
<dbReference type="InterPro" id="IPR036625">
    <property type="entry name" value="E3-bd_dom_sf"/>
</dbReference>
<dbReference type="InterPro" id="IPR011053">
    <property type="entry name" value="Single_hybrid_motif"/>
</dbReference>
<dbReference type="Proteomes" id="UP000188354">
    <property type="component" value="Chromosome LG11"/>
</dbReference>
<sequence length="477" mass="49662">MASLFLPTTLAATSNSKTTLSFSSSLSSTPFPLRRFSVAKTRRRQSSAIQSKIREIFMPALSSTMTEGKIVSWIKSEGDVLSKGESVVVVESDKADMDVETFYDGILAAIVVGEGETAPVGAPIGLLAETEAEVAEAKAKAAKSASASAPAAPIPQETSNPAPSISPPPSKAVSDGPRKTVATPNAKKIAKQHKVNIESVVGTGPFGRVTAADVEAAAGITPTVSNVASPAVTSAPRKAAAALVASTSAPAPIPGSSVVPFTTMQSAVAKNMVESLSVPTFRVGFPLTSDALDAFYEKVKPKGVTMTAILAKAAAMALVQHPVVNATCKDGKSFTYNSNINIAVAVAINGGLITPVLPDADKLDLYLLSKKWKELVNKARAKQLQPQEYNSGTFTLSNLGMFGVDRFDAILPPGQGAIMAVGASKPTVLADKDGFFSVKNKMLVNVTADHRIIYGADLAAFLQTFSKIVENPESLTL</sequence>
<name>A0A1J7HKK2_LUPAN</name>
<dbReference type="InterPro" id="IPR000089">
    <property type="entry name" value="Biotin_lipoyl"/>
</dbReference>
<dbReference type="Pfam" id="PF00364">
    <property type="entry name" value="Biotin_lipoyl"/>
    <property type="match status" value="1"/>
</dbReference>
<dbReference type="InterPro" id="IPR023213">
    <property type="entry name" value="CAT-like_dom_sf"/>
</dbReference>
<dbReference type="PROSITE" id="PS51826">
    <property type="entry name" value="PSBD"/>
    <property type="match status" value="1"/>
</dbReference>
<keyword evidence="9" id="KW-1185">Reference proteome</keyword>
<dbReference type="FunFam" id="2.40.50.100:FF:000010">
    <property type="entry name" value="Acetyltransferase component of pyruvate dehydrogenase complex"/>
    <property type="match status" value="1"/>
</dbReference>
<evidence type="ECO:0000313" key="8">
    <source>
        <dbReference type="EMBL" id="OIW02269.1"/>
    </source>
</evidence>
<dbReference type="PROSITE" id="PS00189">
    <property type="entry name" value="LIPOYL"/>
    <property type="match status" value="1"/>
</dbReference>
<comment type="cofactor">
    <cofactor evidence="4">
        <name>(R)-lipoate</name>
        <dbReference type="ChEBI" id="CHEBI:83088"/>
    </cofactor>
</comment>
<dbReference type="InterPro" id="IPR045257">
    <property type="entry name" value="E2/Pdx1"/>
</dbReference>